<dbReference type="Gene3D" id="3.40.50.1820">
    <property type="entry name" value="alpha/beta hydrolase"/>
    <property type="match status" value="1"/>
</dbReference>
<gene>
    <name evidence="3" type="ORF">MNBD_ALPHA09-911</name>
</gene>
<keyword evidence="1" id="KW-1133">Transmembrane helix</keyword>
<keyword evidence="1" id="KW-0812">Transmembrane</keyword>
<name>A0A3B0T9I3_9ZZZZ</name>
<organism evidence="3">
    <name type="scientific">hydrothermal vent metagenome</name>
    <dbReference type="NCBI Taxonomy" id="652676"/>
    <lineage>
        <taxon>unclassified sequences</taxon>
        <taxon>metagenomes</taxon>
        <taxon>ecological metagenomes</taxon>
    </lineage>
</organism>
<evidence type="ECO:0000313" key="3">
    <source>
        <dbReference type="EMBL" id="VAW11152.1"/>
    </source>
</evidence>
<protein>
    <submittedName>
        <fullName evidence="3">Esterase</fullName>
    </submittedName>
</protein>
<dbReference type="SUPFAM" id="SSF53474">
    <property type="entry name" value="alpha/beta-Hydrolases"/>
    <property type="match status" value="1"/>
</dbReference>
<dbReference type="InterPro" id="IPR029058">
    <property type="entry name" value="AB_hydrolase_fold"/>
</dbReference>
<feature type="transmembrane region" description="Helical" evidence="1">
    <location>
        <begin position="6"/>
        <end position="23"/>
    </location>
</feature>
<dbReference type="Pfam" id="PF00561">
    <property type="entry name" value="Abhydrolase_1"/>
    <property type="match status" value="1"/>
</dbReference>
<reference evidence="3" key="1">
    <citation type="submission" date="2018-06" db="EMBL/GenBank/DDBJ databases">
        <authorList>
            <person name="Zhirakovskaya E."/>
        </authorList>
    </citation>
    <scope>NUCLEOTIDE SEQUENCE</scope>
</reference>
<dbReference type="PANTHER" id="PTHR43798:SF33">
    <property type="entry name" value="HYDROLASE, PUTATIVE (AFU_ORTHOLOGUE AFUA_2G14860)-RELATED"/>
    <property type="match status" value="1"/>
</dbReference>
<evidence type="ECO:0000259" key="2">
    <source>
        <dbReference type="Pfam" id="PF00561"/>
    </source>
</evidence>
<sequence length="324" mass="34761">MEIFLILAGLGLLGGIVVVAVMSRRRQARIARRNARVGIDVKVDGGHINVVELGGQRRGRCFVLLHGSGANLEDLRVSLGDRLARDARVLLIDRPGHGWSDVLDVKGGETPEGQAIAINQVLNTLGADRPILVGHDVGGAVALAYALSYPEDIGGLVVLSPLSHPDRVGMTLGQRLVLLPFVGNALAWLAVPVFGRWSQGQSLARAFAPQAVPPDYYDSVAAELSLRPQTFIAGAAERASLGGFLAEQSQYYGQISVPVVIIAGEDDQTILSEDHAGRLAREVSGDRWVKLSEVGHLPHHASSNVVLFEINRLAERLWASLVER</sequence>
<dbReference type="InterPro" id="IPR050266">
    <property type="entry name" value="AB_hydrolase_sf"/>
</dbReference>
<evidence type="ECO:0000256" key="1">
    <source>
        <dbReference type="SAM" id="Phobius"/>
    </source>
</evidence>
<accession>A0A3B0T9I3</accession>
<keyword evidence="1" id="KW-0472">Membrane</keyword>
<dbReference type="EMBL" id="UOEM01000029">
    <property type="protein sequence ID" value="VAW11152.1"/>
    <property type="molecule type" value="Genomic_DNA"/>
</dbReference>
<dbReference type="AlphaFoldDB" id="A0A3B0T9I3"/>
<dbReference type="PANTHER" id="PTHR43798">
    <property type="entry name" value="MONOACYLGLYCEROL LIPASE"/>
    <property type="match status" value="1"/>
</dbReference>
<feature type="domain" description="AB hydrolase-1" evidence="2">
    <location>
        <begin position="62"/>
        <end position="299"/>
    </location>
</feature>
<feature type="transmembrane region" description="Helical" evidence="1">
    <location>
        <begin position="176"/>
        <end position="195"/>
    </location>
</feature>
<dbReference type="InterPro" id="IPR000073">
    <property type="entry name" value="AB_hydrolase_1"/>
</dbReference>
<proteinExistence type="predicted"/>
<dbReference type="PRINTS" id="PR00111">
    <property type="entry name" value="ABHYDROLASE"/>
</dbReference>
<dbReference type="GO" id="GO:0016020">
    <property type="term" value="C:membrane"/>
    <property type="evidence" value="ECO:0007669"/>
    <property type="project" value="TreeGrafter"/>
</dbReference>